<dbReference type="InterPro" id="IPR021145">
    <property type="entry name" value="Portal_protein_SPP1_Gp6-like"/>
</dbReference>
<proteinExistence type="predicted"/>
<dbReference type="EMBL" id="JACOOU010000003">
    <property type="protein sequence ID" value="MBC5672565.1"/>
    <property type="molecule type" value="Genomic_DNA"/>
</dbReference>
<sequence length="461" mass="52172">MIAVIQYESIKKALGVDIAVSPEMAESIYRWQRMYRNKPPWISKDVKGLNLPAAISSEFARLVTNEARIEVSGSPRADLINEMLTPFRGNLRKYVEFASATGGICFKPYLTGEKVAVDIVRAGNCYPTEFDSSGTMTGAIFPEFKRKGKKLYTRLEYHSLQGDKYIVINRAFVSRKAIVKTDEIVQLGMEIKLEDVDEWEDISPYEEFRNADCALFSYLKIPLANNVDPDSPLGVAVYSRAEKQIQDADEMYGAALWEYRSKETAIQASNEYFKKNRQGEVLLPKGQERLYYPMGNGIADHTTGKPLFNVYSPEIRDESFFNGYNRIIQKVEFNSGLAYGTLSDPQNVEKTAEEIKSSKQRSYSTVKDIQNSTEEAIRYLVKAIEVWVDMGGLAPPGKVEVSCDWDDSLIVDKKYELEQLRADLAAGIIGPVEFRMKRYGETEDQAVKALAKIQFPDDVQE</sequence>
<accession>A0ABR7FDC1</accession>
<dbReference type="Proteomes" id="UP000654573">
    <property type="component" value="Unassembled WGS sequence"/>
</dbReference>
<organism evidence="1 2">
    <name type="scientific">Blautia celeris</name>
    <dbReference type="NCBI Taxonomy" id="2763026"/>
    <lineage>
        <taxon>Bacteria</taxon>
        <taxon>Bacillati</taxon>
        <taxon>Bacillota</taxon>
        <taxon>Clostridia</taxon>
        <taxon>Lachnospirales</taxon>
        <taxon>Lachnospiraceae</taxon>
        <taxon>Blautia</taxon>
    </lineage>
</organism>
<reference evidence="1 2" key="1">
    <citation type="submission" date="2020-08" db="EMBL/GenBank/DDBJ databases">
        <title>Genome public.</title>
        <authorList>
            <person name="Liu C."/>
            <person name="Sun Q."/>
        </authorList>
    </citation>
    <scope>NUCLEOTIDE SEQUENCE [LARGE SCALE GENOMIC DNA]</scope>
    <source>
        <strain evidence="1 2">NSJ-34</strain>
    </source>
</reference>
<name>A0ABR7FDC1_9FIRM</name>
<dbReference type="Pfam" id="PF05133">
    <property type="entry name" value="SPP1_portal"/>
    <property type="match status" value="1"/>
</dbReference>
<protein>
    <submittedName>
        <fullName evidence="1">Phage capsid protein</fullName>
    </submittedName>
</protein>
<comment type="caution">
    <text evidence="1">The sequence shown here is derived from an EMBL/GenBank/DDBJ whole genome shotgun (WGS) entry which is preliminary data.</text>
</comment>
<keyword evidence="2" id="KW-1185">Reference proteome</keyword>
<evidence type="ECO:0000313" key="2">
    <source>
        <dbReference type="Proteomes" id="UP000654573"/>
    </source>
</evidence>
<dbReference type="RefSeq" id="WP_054353051.1">
    <property type="nucleotide sequence ID" value="NZ_JACOOU010000003.1"/>
</dbReference>
<gene>
    <name evidence="1" type="ORF">H8S76_09920</name>
</gene>
<evidence type="ECO:0000313" key="1">
    <source>
        <dbReference type="EMBL" id="MBC5672565.1"/>
    </source>
</evidence>